<name>A0A4T3F371_9SPHN</name>
<keyword evidence="1" id="KW-0812">Transmembrane</keyword>
<keyword evidence="1" id="KW-1133">Transmembrane helix</keyword>
<keyword evidence="1" id="KW-0472">Membrane</keyword>
<dbReference type="Proteomes" id="UP000309389">
    <property type="component" value="Unassembled WGS sequence"/>
</dbReference>
<dbReference type="EMBL" id="SSHH01000004">
    <property type="protein sequence ID" value="TIX49080.1"/>
    <property type="molecule type" value="Genomic_DNA"/>
</dbReference>
<feature type="transmembrane region" description="Helical" evidence="1">
    <location>
        <begin position="62"/>
        <end position="85"/>
    </location>
</feature>
<dbReference type="AlphaFoldDB" id="A0A4T3F371"/>
<sequence>MSKQTQYPRTGFIGAMCVLKWEGMREIDRANEKRVNVLSVFWALSLIGVSAAMAFLDLSRDLGFILPLAPLTLGLLCLRAYLKLLREMDELLRQMQFEAMAVGFGTGLIVGMAILSLPIPAPWPTVVITVSMTLAYCGRIVLGAREMARNARAMEEAGE</sequence>
<evidence type="ECO:0000313" key="2">
    <source>
        <dbReference type="EMBL" id="TIX49080.1"/>
    </source>
</evidence>
<comment type="caution">
    <text evidence="2">The sequence shown here is derived from an EMBL/GenBank/DDBJ whole genome shotgun (WGS) entry which is preliminary data.</text>
</comment>
<evidence type="ECO:0000256" key="1">
    <source>
        <dbReference type="SAM" id="Phobius"/>
    </source>
</evidence>
<organism evidence="2 3">
    <name type="scientific">Alteraurantiacibacter aquimixticola</name>
    <dbReference type="NCBI Taxonomy" id="2489173"/>
    <lineage>
        <taxon>Bacteria</taxon>
        <taxon>Pseudomonadati</taxon>
        <taxon>Pseudomonadota</taxon>
        <taxon>Alphaproteobacteria</taxon>
        <taxon>Sphingomonadales</taxon>
        <taxon>Erythrobacteraceae</taxon>
        <taxon>Alteraurantiacibacter</taxon>
    </lineage>
</organism>
<protein>
    <submittedName>
        <fullName evidence="2">Uncharacterized protein</fullName>
    </submittedName>
</protein>
<evidence type="ECO:0000313" key="3">
    <source>
        <dbReference type="Proteomes" id="UP000309389"/>
    </source>
</evidence>
<reference evidence="2 3" key="1">
    <citation type="submission" date="2019-04" db="EMBL/GenBank/DDBJ databases">
        <title>Altererythrobacter aquimixticola sp. nov., isolated from sediment of junction between the ocean and a freshwater spring.</title>
        <authorList>
            <person name="Yoon J.-H."/>
        </authorList>
    </citation>
    <scope>NUCLEOTIDE SEQUENCE [LARGE SCALE GENOMIC DNA]</scope>
    <source>
        <strain evidence="2 3">SSKS-13</strain>
    </source>
</reference>
<feature type="transmembrane region" description="Helical" evidence="1">
    <location>
        <begin position="35"/>
        <end position="56"/>
    </location>
</feature>
<feature type="transmembrane region" description="Helical" evidence="1">
    <location>
        <begin position="123"/>
        <end position="142"/>
    </location>
</feature>
<keyword evidence="3" id="KW-1185">Reference proteome</keyword>
<gene>
    <name evidence="2" type="ORF">E5222_15245</name>
</gene>
<dbReference type="RefSeq" id="WP_136694654.1">
    <property type="nucleotide sequence ID" value="NZ_SSHH01000004.1"/>
</dbReference>
<accession>A0A4T3F371</accession>
<proteinExistence type="predicted"/>
<feature type="transmembrane region" description="Helical" evidence="1">
    <location>
        <begin position="97"/>
        <end position="117"/>
    </location>
</feature>